<dbReference type="AlphaFoldDB" id="A0A1X2Z2N6"/>
<dbReference type="InterPro" id="IPR002686">
    <property type="entry name" value="Transposase_17"/>
</dbReference>
<dbReference type="SMART" id="SM01321">
    <property type="entry name" value="Y1_Tnp"/>
    <property type="match status" value="1"/>
</dbReference>
<dbReference type="Pfam" id="PF01797">
    <property type="entry name" value="Y1_Tnp"/>
    <property type="match status" value="2"/>
</dbReference>
<dbReference type="PANTHER" id="PTHR33360:SF2">
    <property type="entry name" value="TRANSPOSASE FOR INSERTION SEQUENCE ELEMENT IS200"/>
    <property type="match status" value="1"/>
</dbReference>
<comment type="caution">
    <text evidence="2">The sequence shown here is derived from an EMBL/GenBank/DDBJ whole genome shotgun (WGS) entry which is preliminary data.</text>
</comment>
<sequence>MVGMGKMDKVKHSNNVTYRCHYHVVWCPKYRRKVITSLDPKLDNPPIDGDPGPVDERLKQIIREVCKETGSDILELETMPDHVHLLVDCDPQYGINRLVRLIKGRTSRYLRAEFPSLKRRLPSLWTNSYFVATVGGAPLAIVKQYVQNQRNV</sequence>
<dbReference type="Proteomes" id="UP000193377">
    <property type="component" value="Unassembled WGS sequence"/>
</dbReference>
<dbReference type="NCBIfam" id="NF033573">
    <property type="entry name" value="transpos_IS200"/>
    <property type="match status" value="1"/>
</dbReference>
<dbReference type="GO" id="GO:0004803">
    <property type="term" value="F:transposase activity"/>
    <property type="evidence" value="ECO:0007669"/>
    <property type="project" value="InterPro"/>
</dbReference>
<proteinExistence type="predicted"/>
<gene>
    <name evidence="2" type="ORF">B0487_1575</name>
</gene>
<dbReference type="EMBL" id="LNKD01000001">
    <property type="protein sequence ID" value="OSG88656.1"/>
    <property type="molecule type" value="Genomic_DNA"/>
</dbReference>
<reference evidence="2 3" key="1">
    <citation type="journal article" date="2016" name="Sci. Rep.">
        <title>Evaluation of genetic diversity among strains of the human gut commensal Bifidobacterium adolescentis.</title>
        <authorList>
            <person name="Duranti S."/>
            <person name="Milani C."/>
            <person name="Lugli G.A."/>
            <person name="Mancabelli L."/>
            <person name="Turroni F."/>
            <person name="Ferrario C."/>
            <person name="Mangifesta M."/>
            <person name="Viappiani A."/>
            <person name="Sanchez B."/>
            <person name="Margolles A."/>
            <person name="van Sinderen D."/>
            <person name="Ventura M."/>
        </authorList>
    </citation>
    <scope>NUCLEOTIDE SEQUENCE [LARGE SCALE GENOMIC DNA]</scope>
    <source>
        <strain evidence="2 3">487B</strain>
    </source>
</reference>
<dbReference type="SUPFAM" id="SSF143422">
    <property type="entry name" value="Transposase IS200-like"/>
    <property type="match status" value="1"/>
</dbReference>
<dbReference type="InterPro" id="IPR036515">
    <property type="entry name" value="Transposase_17_sf"/>
</dbReference>
<organism evidence="2 3">
    <name type="scientific">Bifidobacterium adolescentis</name>
    <dbReference type="NCBI Taxonomy" id="1680"/>
    <lineage>
        <taxon>Bacteria</taxon>
        <taxon>Bacillati</taxon>
        <taxon>Actinomycetota</taxon>
        <taxon>Actinomycetes</taxon>
        <taxon>Bifidobacteriales</taxon>
        <taxon>Bifidobacteriaceae</taxon>
        <taxon>Bifidobacterium</taxon>
    </lineage>
</organism>
<name>A0A1X2Z2N6_BIFAD</name>
<feature type="domain" description="Transposase IS200-like" evidence="1">
    <location>
        <begin position="17"/>
        <end position="149"/>
    </location>
</feature>
<dbReference type="GO" id="GO:0006313">
    <property type="term" value="P:DNA transposition"/>
    <property type="evidence" value="ECO:0007669"/>
    <property type="project" value="InterPro"/>
</dbReference>
<evidence type="ECO:0000313" key="2">
    <source>
        <dbReference type="EMBL" id="OSG88656.1"/>
    </source>
</evidence>
<protein>
    <submittedName>
        <fullName evidence="2">Transposase IS200-family protein</fullName>
    </submittedName>
</protein>
<evidence type="ECO:0000259" key="1">
    <source>
        <dbReference type="SMART" id="SM01321"/>
    </source>
</evidence>
<dbReference type="PANTHER" id="PTHR33360">
    <property type="entry name" value="TRANSPOSASE FOR INSERTION SEQUENCE ELEMENT IS200"/>
    <property type="match status" value="1"/>
</dbReference>
<dbReference type="GO" id="GO:0003677">
    <property type="term" value="F:DNA binding"/>
    <property type="evidence" value="ECO:0007669"/>
    <property type="project" value="InterPro"/>
</dbReference>
<evidence type="ECO:0000313" key="3">
    <source>
        <dbReference type="Proteomes" id="UP000193377"/>
    </source>
</evidence>
<accession>A0A1X2Z2N6</accession>
<dbReference type="Gene3D" id="3.30.70.1290">
    <property type="entry name" value="Transposase IS200-like"/>
    <property type="match status" value="1"/>
</dbReference>